<dbReference type="HOGENOM" id="CLU_1782742_0_0_11"/>
<gene>
    <name evidence="1" type="ORF">HMPREF9237_00600</name>
</gene>
<dbReference type="Pfam" id="PF16259">
    <property type="entry name" value="DUF4913"/>
    <property type="match status" value="1"/>
</dbReference>
<sequence length="145" mass="16883">MPGKQKFKPMYTDEFEFFEKWLAPNYRRSITTGCVWCPLWWDHPEARTRVRAMWEAWEIYRFEKPVGGLAAWFTDVADPMMRVLLDPNAVFKGCTAMTHYARSGPDLGLPFVSSGTEIAEKMAENRARLQQKTAPEPHIYFSTKN</sequence>
<dbReference type="AlphaFoldDB" id="S2VIG3"/>
<reference evidence="1 2" key="1">
    <citation type="submission" date="2013-05" db="EMBL/GenBank/DDBJ databases">
        <title>The Genome Sequence of Actinobaculum schaalii FB123-CNA2.</title>
        <authorList>
            <consortium name="The Broad Institute Genomics Platform"/>
            <person name="Earl A."/>
            <person name="Ward D."/>
            <person name="Feldgarden M."/>
            <person name="Gevers D."/>
            <person name="Saerens B."/>
            <person name="Vaneechoutte M."/>
            <person name="Walker B."/>
            <person name="Young S."/>
            <person name="Zeng Q."/>
            <person name="Gargeya S."/>
            <person name="Fitzgerald M."/>
            <person name="Haas B."/>
            <person name="Abouelleil A."/>
            <person name="Allen A.W."/>
            <person name="Alvarado L."/>
            <person name="Arachchi H.M."/>
            <person name="Berlin A.M."/>
            <person name="Chapman S.B."/>
            <person name="Gainer-Dewar J."/>
            <person name="Goldberg J."/>
            <person name="Griggs A."/>
            <person name="Gujja S."/>
            <person name="Hansen M."/>
            <person name="Howarth C."/>
            <person name="Imamovic A."/>
            <person name="Ireland A."/>
            <person name="Larimer J."/>
            <person name="McCowan C."/>
            <person name="Murphy C."/>
            <person name="Pearson M."/>
            <person name="Poon T.W."/>
            <person name="Priest M."/>
            <person name="Roberts A."/>
            <person name="Saif S."/>
            <person name="Shea T."/>
            <person name="Sisk P."/>
            <person name="Sykes S."/>
            <person name="Wortman J."/>
            <person name="Nusbaum C."/>
            <person name="Birren B."/>
        </authorList>
    </citation>
    <scope>NUCLEOTIDE SEQUENCE [LARGE SCALE GENOMIC DNA]</scope>
    <source>
        <strain evidence="1 2">FB123-CNA-2</strain>
    </source>
</reference>
<accession>S2VIG3</accession>
<dbReference type="EMBL" id="AGWM01000007">
    <property type="protein sequence ID" value="EPD27243.1"/>
    <property type="molecule type" value="Genomic_DNA"/>
</dbReference>
<dbReference type="eggNOG" id="ENOG5032YIM">
    <property type="taxonomic scope" value="Bacteria"/>
</dbReference>
<organism evidence="1 2">
    <name type="scientific">Actinotignum schaalii FB123-CNA-2</name>
    <dbReference type="NCBI Taxonomy" id="883067"/>
    <lineage>
        <taxon>Bacteria</taxon>
        <taxon>Bacillati</taxon>
        <taxon>Actinomycetota</taxon>
        <taxon>Actinomycetes</taxon>
        <taxon>Actinomycetales</taxon>
        <taxon>Actinomycetaceae</taxon>
        <taxon>Actinotignum</taxon>
    </lineage>
</organism>
<proteinExistence type="predicted"/>
<comment type="caution">
    <text evidence="1">The sequence shown here is derived from an EMBL/GenBank/DDBJ whole genome shotgun (WGS) entry which is preliminary data.</text>
</comment>
<dbReference type="Proteomes" id="UP000014393">
    <property type="component" value="Unassembled WGS sequence"/>
</dbReference>
<dbReference type="OrthoDB" id="4570343at2"/>
<evidence type="ECO:0000313" key="2">
    <source>
        <dbReference type="Proteomes" id="UP000014393"/>
    </source>
</evidence>
<protein>
    <recommendedName>
        <fullName evidence="3">DUF4913 domain-containing protein</fullName>
    </recommendedName>
</protein>
<dbReference type="InterPro" id="IPR032584">
    <property type="entry name" value="DUF4913"/>
</dbReference>
<dbReference type="RefSeq" id="WP_016442235.1">
    <property type="nucleotide sequence ID" value="NZ_KE150262.1"/>
</dbReference>
<keyword evidence="2" id="KW-1185">Reference proteome</keyword>
<evidence type="ECO:0000313" key="1">
    <source>
        <dbReference type="EMBL" id="EPD27243.1"/>
    </source>
</evidence>
<evidence type="ECO:0008006" key="3">
    <source>
        <dbReference type="Google" id="ProtNLM"/>
    </source>
</evidence>
<name>S2VIG3_9ACTO</name>